<proteinExistence type="predicted"/>
<keyword evidence="1" id="KW-0812">Transmembrane</keyword>
<name>A0A1I2BXJ2_9BACL</name>
<dbReference type="EMBL" id="FOMT01000003">
    <property type="protein sequence ID" value="SFE60839.1"/>
    <property type="molecule type" value="Genomic_DNA"/>
</dbReference>
<evidence type="ECO:0000313" key="3">
    <source>
        <dbReference type="Proteomes" id="UP000198855"/>
    </source>
</evidence>
<dbReference type="Proteomes" id="UP000198855">
    <property type="component" value="Unassembled WGS sequence"/>
</dbReference>
<sequence>MKTVVRKSVIIYGIFGFLIGFGMFIYSINSNEFSFNMGSIEVK</sequence>
<evidence type="ECO:0000313" key="2">
    <source>
        <dbReference type="EMBL" id="SFE60839.1"/>
    </source>
</evidence>
<evidence type="ECO:0000256" key="1">
    <source>
        <dbReference type="SAM" id="Phobius"/>
    </source>
</evidence>
<keyword evidence="3" id="KW-1185">Reference proteome</keyword>
<keyword evidence="1" id="KW-0472">Membrane</keyword>
<feature type="transmembrane region" description="Helical" evidence="1">
    <location>
        <begin position="9"/>
        <end position="28"/>
    </location>
</feature>
<organism evidence="2 3">
    <name type="scientific">Paenibacillus catalpae</name>
    <dbReference type="NCBI Taxonomy" id="1045775"/>
    <lineage>
        <taxon>Bacteria</taxon>
        <taxon>Bacillati</taxon>
        <taxon>Bacillota</taxon>
        <taxon>Bacilli</taxon>
        <taxon>Bacillales</taxon>
        <taxon>Paenibacillaceae</taxon>
        <taxon>Paenibacillus</taxon>
    </lineage>
</organism>
<accession>A0A1I2BXJ2</accession>
<reference evidence="3" key="1">
    <citation type="submission" date="2016-10" db="EMBL/GenBank/DDBJ databases">
        <authorList>
            <person name="Varghese N."/>
            <person name="Submissions S."/>
        </authorList>
    </citation>
    <scope>NUCLEOTIDE SEQUENCE [LARGE SCALE GENOMIC DNA]</scope>
    <source>
        <strain evidence="3">CGMCC 1.10784</strain>
    </source>
</reference>
<protein>
    <submittedName>
        <fullName evidence="2">Uncharacterized protein</fullName>
    </submittedName>
</protein>
<keyword evidence="1" id="KW-1133">Transmembrane helix</keyword>
<gene>
    <name evidence="2" type="ORF">SAMN05216378_3709</name>
</gene>
<dbReference type="AlphaFoldDB" id="A0A1I2BXJ2"/>